<keyword evidence="1" id="KW-1133">Transmembrane helix</keyword>
<dbReference type="AlphaFoldDB" id="A0A382JRE7"/>
<evidence type="ECO:0000256" key="1">
    <source>
        <dbReference type="SAM" id="Phobius"/>
    </source>
</evidence>
<feature type="transmembrane region" description="Helical" evidence="1">
    <location>
        <begin position="47"/>
        <end position="68"/>
    </location>
</feature>
<dbReference type="EMBL" id="UINC01075783">
    <property type="protein sequence ID" value="SVC14309.1"/>
    <property type="molecule type" value="Genomic_DNA"/>
</dbReference>
<accession>A0A382JRE7</accession>
<organism evidence="2">
    <name type="scientific">marine metagenome</name>
    <dbReference type="NCBI Taxonomy" id="408172"/>
    <lineage>
        <taxon>unclassified sequences</taxon>
        <taxon>metagenomes</taxon>
        <taxon>ecological metagenomes</taxon>
    </lineage>
</organism>
<proteinExistence type="predicted"/>
<sequence>MDLTRLDFISIAVGVVILLYVAHCLFHQKVWIRKTFSWGTKEEYPKIFRMNIIGGLLIGLFTVASPFLW</sequence>
<protein>
    <submittedName>
        <fullName evidence="2">Uncharacterized protein</fullName>
    </submittedName>
</protein>
<gene>
    <name evidence="2" type="ORF">METZ01_LOCUS267163</name>
</gene>
<feature type="transmembrane region" description="Helical" evidence="1">
    <location>
        <begin position="6"/>
        <end position="26"/>
    </location>
</feature>
<name>A0A382JRE7_9ZZZZ</name>
<reference evidence="2" key="1">
    <citation type="submission" date="2018-05" db="EMBL/GenBank/DDBJ databases">
        <authorList>
            <person name="Lanie J.A."/>
            <person name="Ng W.-L."/>
            <person name="Kazmierczak K.M."/>
            <person name="Andrzejewski T.M."/>
            <person name="Davidsen T.M."/>
            <person name="Wayne K.J."/>
            <person name="Tettelin H."/>
            <person name="Glass J.I."/>
            <person name="Rusch D."/>
            <person name="Podicherti R."/>
            <person name="Tsui H.-C.T."/>
            <person name="Winkler M.E."/>
        </authorList>
    </citation>
    <scope>NUCLEOTIDE SEQUENCE</scope>
</reference>
<keyword evidence="1" id="KW-0812">Transmembrane</keyword>
<evidence type="ECO:0000313" key="2">
    <source>
        <dbReference type="EMBL" id="SVC14309.1"/>
    </source>
</evidence>
<keyword evidence="1" id="KW-0472">Membrane</keyword>